<evidence type="ECO:0000256" key="5">
    <source>
        <dbReference type="ARBA" id="ARBA00023717"/>
    </source>
</evidence>
<organism evidence="7 8">
    <name type="scientific">Rhodococcus jostii</name>
    <dbReference type="NCBI Taxonomy" id="132919"/>
    <lineage>
        <taxon>Bacteria</taxon>
        <taxon>Bacillati</taxon>
        <taxon>Actinomycetota</taxon>
        <taxon>Actinomycetes</taxon>
        <taxon>Mycobacteriales</taxon>
        <taxon>Nocardiaceae</taxon>
        <taxon>Rhodococcus</taxon>
    </lineage>
</organism>
<comment type="similarity">
    <text evidence="2 6">Belongs to the enoyl-CoA hydratase/isomerase family.</text>
</comment>
<dbReference type="PANTHER" id="PTHR11941:SF54">
    <property type="entry name" value="ENOYL-COA HYDRATASE, MITOCHONDRIAL"/>
    <property type="match status" value="1"/>
</dbReference>
<dbReference type="RefSeq" id="WP_283334105.1">
    <property type="nucleotide sequence ID" value="NZ_JAWLKA010000014.1"/>
</dbReference>
<dbReference type="EMBL" id="JAWLKA010000014">
    <property type="protein sequence ID" value="MDV6283610.1"/>
    <property type="molecule type" value="Genomic_DNA"/>
</dbReference>
<dbReference type="InterPro" id="IPR001753">
    <property type="entry name" value="Enoyl-CoA_hydra/iso"/>
</dbReference>
<keyword evidence="3" id="KW-0276">Fatty acid metabolism</keyword>
<proteinExistence type="inferred from homology"/>
<dbReference type="PANTHER" id="PTHR11941">
    <property type="entry name" value="ENOYL-COA HYDRATASE-RELATED"/>
    <property type="match status" value="1"/>
</dbReference>
<evidence type="ECO:0000313" key="8">
    <source>
        <dbReference type="Proteomes" id="UP001185737"/>
    </source>
</evidence>
<protein>
    <submittedName>
        <fullName evidence="7">Enoyl-CoA hydratase/isomerase family protein</fullName>
    </submittedName>
</protein>
<dbReference type="Gene3D" id="3.90.226.10">
    <property type="entry name" value="2-enoyl-CoA Hydratase, Chain A, domain 1"/>
    <property type="match status" value="1"/>
</dbReference>
<dbReference type="Pfam" id="PF00378">
    <property type="entry name" value="ECH_1"/>
    <property type="match status" value="1"/>
</dbReference>
<name>A0ABU4CJ77_RHOJO</name>
<dbReference type="SUPFAM" id="SSF52096">
    <property type="entry name" value="ClpP/crotonase"/>
    <property type="match status" value="1"/>
</dbReference>
<evidence type="ECO:0000256" key="2">
    <source>
        <dbReference type="ARBA" id="ARBA00005254"/>
    </source>
</evidence>
<dbReference type="PROSITE" id="PS00166">
    <property type="entry name" value="ENOYL_COA_HYDRATASE"/>
    <property type="match status" value="1"/>
</dbReference>
<dbReference type="Proteomes" id="UP001185737">
    <property type="component" value="Unassembled WGS sequence"/>
</dbReference>
<keyword evidence="8" id="KW-1185">Reference proteome</keyword>
<comment type="catalytic activity">
    <reaction evidence="5">
        <text>a 4-saturated-(3S)-3-hydroxyacyl-CoA = a (3E)-enoyl-CoA + H2O</text>
        <dbReference type="Rhea" id="RHEA:20724"/>
        <dbReference type="ChEBI" id="CHEBI:15377"/>
        <dbReference type="ChEBI" id="CHEBI:58521"/>
        <dbReference type="ChEBI" id="CHEBI:137480"/>
        <dbReference type="EC" id="4.2.1.17"/>
    </reaction>
</comment>
<dbReference type="InterPro" id="IPR018376">
    <property type="entry name" value="Enoyl-CoA_hyd/isom_CS"/>
</dbReference>
<evidence type="ECO:0000256" key="6">
    <source>
        <dbReference type="RuleBase" id="RU003707"/>
    </source>
</evidence>
<evidence type="ECO:0000313" key="7">
    <source>
        <dbReference type="EMBL" id="MDV6283610.1"/>
    </source>
</evidence>
<dbReference type="InterPro" id="IPR029045">
    <property type="entry name" value="ClpP/crotonase-like_dom_sf"/>
</dbReference>
<gene>
    <name evidence="7" type="ORF">R3Q59_24245</name>
</gene>
<comment type="catalytic activity">
    <reaction evidence="4">
        <text>a (3S)-3-hydroxyacyl-CoA = a (2E)-enoyl-CoA + H2O</text>
        <dbReference type="Rhea" id="RHEA:16105"/>
        <dbReference type="ChEBI" id="CHEBI:15377"/>
        <dbReference type="ChEBI" id="CHEBI:57318"/>
        <dbReference type="ChEBI" id="CHEBI:58856"/>
        <dbReference type="EC" id="4.2.1.17"/>
    </reaction>
</comment>
<accession>A0ABU4CJ77</accession>
<evidence type="ECO:0000256" key="1">
    <source>
        <dbReference type="ARBA" id="ARBA00002994"/>
    </source>
</evidence>
<keyword evidence="3" id="KW-0443">Lipid metabolism</keyword>
<dbReference type="CDD" id="cd06558">
    <property type="entry name" value="crotonase-like"/>
    <property type="match status" value="1"/>
</dbReference>
<reference evidence="7 8" key="1">
    <citation type="submission" date="2023-10" db="EMBL/GenBank/DDBJ databases">
        <title>Development of a sustainable strategy for remediation of hydrocarbon-contaminated territories based on the waste exchange concept.</title>
        <authorList>
            <person name="Krivoruchko A."/>
        </authorList>
    </citation>
    <scope>NUCLEOTIDE SEQUENCE [LARGE SCALE GENOMIC DNA]</scope>
    <source>
        <strain evidence="7 8">IEGM 60</strain>
    </source>
</reference>
<sequence>MAHLSCTIDGDLAIMCLHNPSQNRIGVEMIDEMRQALHTIEISDARAVLLRANGPDFSYGGDIEPWPEWTEREMRTRFETFMWTFNQFERLPVPTVTAVQGLCFGGGFELALRSDVIFAGESARFGHSEQSIAIVTLLGGVYRVAERAGRSRAMEWAMTSEQVPAAEMERFGVVNKIVPDDELDHAATSFARKLAQGPTKAHAAHKALLRTWAIGGVAAADETMFDIALPLFRTDDTRVAIPAAINALRSGAPRPAMPFQGR</sequence>
<evidence type="ECO:0000256" key="3">
    <source>
        <dbReference type="ARBA" id="ARBA00022832"/>
    </source>
</evidence>
<comment type="caution">
    <text evidence="7">The sequence shown here is derived from an EMBL/GenBank/DDBJ whole genome shotgun (WGS) entry which is preliminary data.</text>
</comment>
<comment type="function">
    <text evidence="1">Could possibly oxidize fatty acids using specific components.</text>
</comment>
<evidence type="ECO:0000256" key="4">
    <source>
        <dbReference type="ARBA" id="ARBA00023709"/>
    </source>
</evidence>